<dbReference type="EMBL" id="RBZU01000004">
    <property type="protein sequence ID" value="RKP56042.1"/>
    <property type="molecule type" value="Genomic_DNA"/>
</dbReference>
<dbReference type="NCBIfam" id="TIGR02158">
    <property type="entry name" value="PA_CoA_Oxy3"/>
    <property type="match status" value="1"/>
</dbReference>
<dbReference type="GO" id="GO:0005829">
    <property type="term" value="C:cytosol"/>
    <property type="evidence" value="ECO:0007669"/>
    <property type="project" value="TreeGrafter"/>
</dbReference>
<dbReference type="InterPro" id="IPR007814">
    <property type="entry name" value="PaaA_PaaC"/>
</dbReference>
<dbReference type="InterPro" id="IPR009078">
    <property type="entry name" value="Ferritin-like_SF"/>
</dbReference>
<keyword evidence="2" id="KW-1185">Reference proteome</keyword>
<dbReference type="AlphaFoldDB" id="A0A494XZV8"/>
<dbReference type="PIRSF" id="PIRSF037834">
    <property type="entry name" value="PA_CoA_Oase3"/>
    <property type="match status" value="1"/>
</dbReference>
<evidence type="ECO:0000313" key="1">
    <source>
        <dbReference type="EMBL" id="RKP56042.1"/>
    </source>
</evidence>
<dbReference type="OrthoDB" id="9789947at2"/>
<dbReference type="InterPro" id="IPR052703">
    <property type="entry name" value="Aromatic_CoA_ox/epox"/>
</dbReference>
<accession>A0A494XZV8</accession>
<protein>
    <submittedName>
        <fullName evidence="1">Phenylacetate-CoA oxygenase subunit PaaI</fullName>
    </submittedName>
</protein>
<dbReference type="PANTHER" id="PTHR30458:SF0">
    <property type="entry name" value="1,2-PHENYLACETYL-COA EPOXIDASE, SUBUNIT C"/>
    <property type="match status" value="1"/>
</dbReference>
<gene>
    <name evidence="1" type="primary">paaI</name>
    <name evidence="1" type="ORF">D7S86_11745</name>
</gene>
<dbReference type="InterPro" id="IPR011882">
    <property type="entry name" value="PaaC"/>
</dbReference>
<dbReference type="InterPro" id="IPR012347">
    <property type="entry name" value="Ferritin-like"/>
</dbReference>
<comment type="caution">
    <text evidence="1">The sequence shown here is derived from an EMBL/GenBank/DDBJ whole genome shotgun (WGS) entry which is preliminary data.</text>
</comment>
<dbReference type="RefSeq" id="WP_121086928.1">
    <property type="nucleotide sequence ID" value="NZ_RBZU01000004.1"/>
</dbReference>
<dbReference type="Pfam" id="PF05138">
    <property type="entry name" value="PaaA_PaaC"/>
    <property type="match status" value="1"/>
</dbReference>
<dbReference type="Proteomes" id="UP000270342">
    <property type="component" value="Unassembled WGS sequence"/>
</dbReference>
<evidence type="ECO:0000313" key="2">
    <source>
        <dbReference type="Proteomes" id="UP000270342"/>
    </source>
</evidence>
<proteinExistence type="predicted"/>
<reference evidence="1 2" key="1">
    <citation type="submission" date="2018-10" db="EMBL/GenBank/DDBJ databases">
        <title>Robbsia sp. DHC34, isolated from soil.</title>
        <authorList>
            <person name="Gao Z.-H."/>
            <person name="Qiu L.-H."/>
        </authorList>
    </citation>
    <scope>NUCLEOTIDE SEQUENCE [LARGE SCALE GENOMIC DNA]</scope>
    <source>
        <strain evidence="1 2">DHC34</strain>
    </source>
</reference>
<name>A0A494XZV8_9BURK</name>
<dbReference type="SUPFAM" id="SSF47240">
    <property type="entry name" value="Ferritin-like"/>
    <property type="match status" value="1"/>
</dbReference>
<dbReference type="Gene3D" id="1.20.1260.10">
    <property type="match status" value="1"/>
</dbReference>
<organism evidence="1 2">
    <name type="scientific">Pararobbsia silviterrae</name>
    <dbReference type="NCBI Taxonomy" id="1792498"/>
    <lineage>
        <taxon>Bacteria</taxon>
        <taxon>Pseudomonadati</taxon>
        <taxon>Pseudomonadota</taxon>
        <taxon>Betaproteobacteria</taxon>
        <taxon>Burkholderiales</taxon>
        <taxon>Burkholderiaceae</taxon>
        <taxon>Pararobbsia</taxon>
    </lineage>
</organism>
<dbReference type="GO" id="GO:0010124">
    <property type="term" value="P:phenylacetate catabolic process"/>
    <property type="evidence" value="ECO:0007669"/>
    <property type="project" value="InterPro"/>
</dbReference>
<sequence length="257" mass="28647">MNASIQVTRDPSVQYLLRLGDTCLIHAQRLAEWCGHAPILEEDIAMTNIALDYIGQARALLTLAGQREGAGHDEDQLAYLREERDYVNLTLVELPRGDFAVAMIRAYLLASLLRHVWRALESSRDEALAAIAGKAIKEVRYHAQHAGEWVVRLGRGTPESARRAHDALNALWPYLREAFVADPVDDHAHATGFGPRWADLHDAWHTEVVQTLAAAGLEPPPTTRFESAGKFGRHSEHMGYILAELQHLQRAYPGGAW</sequence>
<dbReference type="PANTHER" id="PTHR30458">
    <property type="entry name" value="PHENYLACETIC ACID DEGRADATION PROTEIN PAA"/>
    <property type="match status" value="1"/>
</dbReference>